<dbReference type="PROSITE" id="PS50977">
    <property type="entry name" value="HTH_TETR_2"/>
    <property type="match status" value="1"/>
</dbReference>
<dbReference type="GO" id="GO:0003700">
    <property type="term" value="F:DNA-binding transcription factor activity"/>
    <property type="evidence" value="ECO:0007669"/>
    <property type="project" value="TreeGrafter"/>
</dbReference>
<sequence>MKPAVRKPYAVGVARRQQILDAAHELFSIRGYRGASMRDVAAQVGLSMAGLLHYFPSKEDLLQGVLKHRDDTDTPWFEEKWAETGNIREALHALIARNMAQPEIVRLFVTLSAEATDPDHPAHDYFQRRYRHSRELFTRVITKAQERGELTAAADGPLLVALFDGLQIQWLLEPGFDLVAQVDRHLDTITPSP</sequence>
<dbReference type="InterPro" id="IPR009057">
    <property type="entry name" value="Homeodomain-like_sf"/>
</dbReference>
<dbReference type="InterPro" id="IPR001647">
    <property type="entry name" value="HTH_TetR"/>
</dbReference>
<evidence type="ECO:0000256" key="3">
    <source>
        <dbReference type="ARBA" id="ARBA00023163"/>
    </source>
</evidence>
<name>A0A919V7T9_9ACTN</name>
<dbReference type="Pfam" id="PF00440">
    <property type="entry name" value="TetR_N"/>
    <property type="match status" value="1"/>
</dbReference>
<feature type="DNA-binding region" description="H-T-H motif" evidence="4">
    <location>
        <begin position="36"/>
        <end position="55"/>
    </location>
</feature>
<dbReference type="SUPFAM" id="SSF48498">
    <property type="entry name" value="Tetracyclin repressor-like, C-terminal domain"/>
    <property type="match status" value="1"/>
</dbReference>
<accession>A0A919V7T9</accession>
<feature type="domain" description="HTH tetR-type" evidence="5">
    <location>
        <begin position="13"/>
        <end position="73"/>
    </location>
</feature>
<dbReference type="Proteomes" id="UP000606172">
    <property type="component" value="Unassembled WGS sequence"/>
</dbReference>
<evidence type="ECO:0000256" key="1">
    <source>
        <dbReference type="ARBA" id="ARBA00023015"/>
    </source>
</evidence>
<dbReference type="AlphaFoldDB" id="A0A919V7T9"/>
<dbReference type="InterPro" id="IPR036271">
    <property type="entry name" value="Tet_transcr_reg_TetR-rel_C_sf"/>
</dbReference>
<keyword evidence="7" id="KW-1185">Reference proteome</keyword>
<evidence type="ECO:0000256" key="2">
    <source>
        <dbReference type="ARBA" id="ARBA00023125"/>
    </source>
</evidence>
<reference evidence="6" key="1">
    <citation type="submission" date="2021-01" db="EMBL/GenBank/DDBJ databases">
        <title>Whole genome shotgun sequence of Sinosporangium siamense NBRC 109515.</title>
        <authorList>
            <person name="Komaki H."/>
            <person name="Tamura T."/>
        </authorList>
    </citation>
    <scope>NUCLEOTIDE SEQUENCE</scope>
    <source>
        <strain evidence="6">NBRC 109515</strain>
    </source>
</reference>
<gene>
    <name evidence="6" type="ORF">Ssi02_26930</name>
</gene>
<dbReference type="Pfam" id="PF16859">
    <property type="entry name" value="TetR_C_11"/>
    <property type="match status" value="1"/>
</dbReference>
<keyword evidence="3" id="KW-0804">Transcription</keyword>
<dbReference type="PANTHER" id="PTHR30055:SF234">
    <property type="entry name" value="HTH-TYPE TRANSCRIPTIONAL REGULATOR BETI"/>
    <property type="match status" value="1"/>
</dbReference>
<comment type="caution">
    <text evidence="6">The sequence shown here is derived from an EMBL/GenBank/DDBJ whole genome shotgun (WGS) entry which is preliminary data.</text>
</comment>
<dbReference type="RefSeq" id="WP_204025308.1">
    <property type="nucleotide sequence ID" value="NZ_BOOW01000016.1"/>
</dbReference>
<evidence type="ECO:0000313" key="7">
    <source>
        <dbReference type="Proteomes" id="UP000606172"/>
    </source>
</evidence>
<protein>
    <submittedName>
        <fullName evidence="6">TetR family transcriptional regulator</fullName>
    </submittedName>
</protein>
<dbReference type="InterPro" id="IPR011075">
    <property type="entry name" value="TetR_C"/>
</dbReference>
<keyword evidence="2 4" id="KW-0238">DNA-binding</keyword>
<proteinExistence type="predicted"/>
<dbReference type="PRINTS" id="PR00455">
    <property type="entry name" value="HTHTETR"/>
</dbReference>
<dbReference type="InterPro" id="IPR050109">
    <property type="entry name" value="HTH-type_TetR-like_transc_reg"/>
</dbReference>
<evidence type="ECO:0000313" key="6">
    <source>
        <dbReference type="EMBL" id="GII92462.1"/>
    </source>
</evidence>
<evidence type="ECO:0000256" key="4">
    <source>
        <dbReference type="PROSITE-ProRule" id="PRU00335"/>
    </source>
</evidence>
<dbReference type="GO" id="GO:0000976">
    <property type="term" value="F:transcription cis-regulatory region binding"/>
    <property type="evidence" value="ECO:0007669"/>
    <property type="project" value="TreeGrafter"/>
</dbReference>
<dbReference type="Gene3D" id="1.10.357.10">
    <property type="entry name" value="Tetracycline Repressor, domain 2"/>
    <property type="match status" value="1"/>
</dbReference>
<keyword evidence="1" id="KW-0805">Transcription regulation</keyword>
<dbReference type="EMBL" id="BOOW01000016">
    <property type="protein sequence ID" value="GII92462.1"/>
    <property type="molecule type" value="Genomic_DNA"/>
</dbReference>
<organism evidence="6 7">
    <name type="scientific">Sinosporangium siamense</name>
    <dbReference type="NCBI Taxonomy" id="1367973"/>
    <lineage>
        <taxon>Bacteria</taxon>
        <taxon>Bacillati</taxon>
        <taxon>Actinomycetota</taxon>
        <taxon>Actinomycetes</taxon>
        <taxon>Streptosporangiales</taxon>
        <taxon>Streptosporangiaceae</taxon>
        <taxon>Sinosporangium</taxon>
    </lineage>
</organism>
<dbReference type="PANTHER" id="PTHR30055">
    <property type="entry name" value="HTH-TYPE TRANSCRIPTIONAL REGULATOR RUTR"/>
    <property type="match status" value="1"/>
</dbReference>
<dbReference type="SUPFAM" id="SSF46689">
    <property type="entry name" value="Homeodomain-like"/>
    <property type="match status" value="1"/>
</dbReference>
<evidence type="ECO:0000259" key="5">
    <source>
        <dbReference type="PROSITE" id="PS50977"/>
    </source>
</evidence>